<dbReference type="InterPro" id="IPR041796">
    <property type="entry name" value="Mre11_N"/>
</dbReference>
<dbReference type="GO" id="GO:0000014">
    <property type="term" value="F:single-stranded DNA endodeoxyribonuclease activity"/>
    <property type="evidence" value="ECO:0007669"/>
    <property type="project" value="TreeGrafter"/>
</dbReference>
<keyword evidence="4" id="KW-0505">Motor protein</keyword>
<comment type="similarity">
    <text evidence="4">Belongs to the TRAFAC class myosin-kinesin ATPase superfamily. Kinesin family.</text>
</comment>
<feature type="compositionally biased region" description="Acidic residues" evidence="5">
    <location>
        <begin position="1624"/>
        <end position="1635"/>
    </location>
</feature>
<feature type="binding site" evidence="4">
    <location>
        <begin position="194"/>
        <end position="201"/>
    </location>
    <ligand>
        <name>ATP</name>
        <dbReference type="ChEBI" id="CHEBI:30616"/>
    </ligand>
</feature>
<protein>
    <submittedName>
        <fullName evidence="7">Double-strand break repair protein mre11a</fullName>
    </submittedName>
</protein>
<keyword evidence="3 4" id="KW-0067">ATP-binding</keyword>
<dbReference type="GO" id="GO:0000724">
    <property type="term" value="P:double-strand break repair via homologous recombination"/>
    <property type="evidence" value="ECO:0007669"/>
    <property type="project" value="TreeGrafter"/>
</dbReference>
<dbReference type="GO" id="GO:0035861">
    <property type="term" value="C:site of double-strand break"/>
    <property type="evidence" value="ECO:0007669"/>
    <property type="project" value="TreeGrafter"/>
</dbReference>
<dbReference type="Gene3D" id="3.30.110.110">
    <property type="entry name" value="Mre11, capping domain"/>
    <property type="match status" value="1"/>
</dbReference>
<feature type="compositionally biased region" description="Low complexity" evidence="5">
    <location>
        <begin position="1636"/>
        <end position="1646"/>
    </location>
</feature>
<feature type="domain" description="Kinesin motor" evidence="6">
    <location>
        <begin position="92"/>
        <end position="440"/>
    </location>
</feature>
<keyword evidence="1 4" id="KW-0547">Nucleotide-binding</keyword>
<dbReference type="InterPro" id="IPR001752">
    <property type="entry name" value="Kinesin_motor_dom"/>
</dbReference>
<dbReference type="SUPFAM" id="SSF56300">
    <property type="entry name" value="Metallo-dependent phosphatases"/>
    <property type="match status" value="1"/>
</dbReference>
<evidence type="ECO:0000256" key="5">
    <source>
        <dbReference type="SAM" id="MobiDB-lite"/>
    </source>
</evidence>
<dbReference type="Pfam" id="PF00149">
    <property type="entry name" value="Metallophos"/>
    <property type="match status" value="1"/>
</dbReference>
<proteinExistence type="inferred from homology"/>
<dbReference type="CDD" id="cd00840">
    <property type="entry name" value="MPP_Mre11_N"/>
    <property type="match status" value="1"/>
</dbReference>
<dbReference type="InterPro" id="IPR036961">
    <property type="entry name" value="Kinesin_motor_dom_sf"/>
</dbReference>
<dbReference type="InterPro" id="IPR019821">
    <property type="entry name" value="Kinesin_motor_CS"/>
</dbReference>
<organism evidence="7 10">
    <name type="scientific">Perkinsus olseni</name>
    <name type="common">Perkinsus atlanticus</name>
    <dbReference type="NCBI Taxonomy" id="32597"/>
    <lineage>
        <taxon>Eukaryota</taxon>
        <taxon>Sar</taxon>
        <taxon>Alveolata</taxon>
        <taxon>Perkinsozoa</taxon>
        <taxon>Perkinsea</taxon>
        <taxon>Perkinsida</taxon>
        <taxon>Perkinsidae</taxon>
        <taxon>Perkinsus</taxon>
    </lineage>
</organism>
<dbReference type="GO" id="GO:0005524">
    <property type="term" value="F:ATP binding"/>
    <property type="evidence" value="ECO:0007669"/>
    <property type="project" value="UniProtKB-UniRule"/>
</dbReference>
<sequence>MTGSTPSTTVQVADPLRPKYVNTTGVVNTAVLGISGAWLYFYCVPLRRKEWYDIMMDYVHHKRTQYASNVPERAVRTALRVLKVTMVAEADNIKVAVRVRPFSAREIDLGAHSTITMSGRECKVVSDESGVASVAGAREGKQVQTKTFAFDYCYNSMDRTSSNFADQNKVYNDLGEAVLGNALQGYNGCVFAYGQTGSGKSYCMLGGKGDPGIIPRITKALFTAAAGKGKKEGYAQTRVWVSYLEIYNERIKDLLATEQRDGETVAIYDKPGSGVLVSGMVEAAVDSIKEVKGLLDYGTAQRAVGATNMNAQSSRSHAVFILRLQRVSADPAVKPDLDARINLVDLAGSERQDKSGASGGRLKEAIAINQSLSTLARVISGLAENKTAHIPFRNSKLTFLLKDSLSGNSKTFMVACISPALTELSETVSTLRFAHSAKMVKTRARQNTIKADAEMEALRKELKDLGQQLSTHDGSMKDSRHSEEQDDEIRRLKAELEEREQRMKTMATDFEEQLKAARKAAEERAKRLEKQGLVSTESIAKDKPYLLNVSSDPILNGTLAWQLDRSAGGILLGSDKKRDKIVVVGLGIPDGEPLCKFTVSDAADQHTTVEVLSDEGVVTLNGLKLHKGGQPTKLRHLDNLVCGKAIMLRMHYPKMGGSRQTFEEALSKTFGALVQENHLPSELAHYLQKARHKWGKSGKEYKLIEEFAVVKLFPLVDEANLISKDMFPCRRFEFNVEIFVDRVCPEGEILDPEDYVFARLSRQTSPGSTDFKSICTLTYSQLEGRLEVMREIYHVFHKLAPHERAKLCGVKAPSNPKEKVDLHLHPDSDPWLPHAIIREEVIVHDKPKVPATAPPPPSSRKEEGRQSPPEQQPLLERDDTSESDEDYAEYTQFSYKRARSDNWRAWICFGGRFFDWLYIMASSDGDGDGASLMRIMIITDNHVGHKQDDPVRSLDSVCAFEEAMQRAKLAQVDLVVHGGDLFDIARPDRLTMKQVNEILRQTVMGDQPIRIEVLPTQDENGVVRDEPPNYEDPNYNVGLPVFMIHGNHDEPGGAGNMSVIDLLHTNRLVNYFGQQMDLDRIVIRPILIQKGETKLALYGLGNMRDERLNRAINAGKVRFEIPPGRGDSESESEYFSVMLVHQNRYKGVAGGVPGSSSLQNSQLPSFLDLVVWGHEHESIVDPVETAQGFSVLQPGSSVQTSLSAGESLPKHIFLLELLKGRGWRTTPIPLTSPRPLLVQDVSMKELIAQRESRPDGSGEKMEELAWNSLSDVVRRMVAHGKELGKAQVLAYKKWLEDNNLTPLYKRDSDRAVRPLIRVRVDVTVDEGDDEGGGVSGLPVGSSYPVIPNQKFGQQFLEEVANPADILLFHKKKKRPVRQRKNELQLNLEEHVSAGESDDTAADRDLMQDIIFNYVNGADCLDLIPETRLNEVVQEYVHKNETTAITHFVTDVVKQTSESIEADRSHVPAQEGVIREAARTRAEGVRRTAVEGAPQFDGGRASGRVDGELSSPAASSSRGSSTTTNSRGRLPLVKDEFDESDEEFRSVVPAKPKGRAKAKAKGKAKAKAKTKPKAKSASRATKRSRDQHPAASSGAAAAPVSNEPKRVRTASTAGPSSFAAFLNADSDDDSDEDPIEDSCPSSSARSSVPPPAARVLPWAGQPRKTMNKR</sequence>
<evidence type="ECO:0000256" key="4">
    <source>
        <dbReference type="PROSITE-ProRule" id="PRU00283"/>
    </source>
</evidence>
<comment type="caution">
    <text evidence="7">The sequence shown here is derived from an EMBL/GenBank/DDBJ whole genome shotgun (WGS) entry which is preliminary data.</text>
</comment>
<dbReference type="Proteomes" id="UP000572268">
    <property type="component" value="Unassembled WGS sequence"/>
</dbReference>
<dbReference type="Proteomes" id="UP000570595">
    <property type="component" value="Unassembled WGS sequence"/>
</dbReference>
<dbReference type="GO" id="GO:0006303">
    <property type="term" value="P:double-strand break repair via nonhomologous end joining"/>
    <property type="evidence" value="ECO:0007669"/>
    <property type="project" value="TreeGrafter"/>
</dbReference>
<feature type="region of interest" description="Disordered" evidence="5">
    <location>
        <begin position="1477"/>
        <end position="1668"/>
    </location>
</feature>
<evidence type="ECO:0000313" key="7">
    <source>
        <dbReference type="EMBL" id="KAF4667462.1"/>
    </source>
</evidence>
<dbReference type="EMBL" id="JABANN010000181">
    <property type="protein sequence ID" value="KAF4667462.1"/>
    <property type="molecule type" value="Genomic_DNA"/>
</dbReference>
<feature type="compositionally biased region" description="Basic residues" evidence="5">
    <location>
        <begin position="1551"/>
        <end position="1581"/>
    </location>
</feature>
<feature type="region of interest" description="Disordered" evidence="5">
    <location>
        <begin position="468"/>
        <end position="488"/>
    </location>
</feature>
<dbReference type="PRINTS" id="PR00380">
    <property type="entry name" value="KINESINHEAVY"/>
</dbReference>
<accession>A0A7J6M7B2</accession>
<dbReference type="InterPro" id="IPR027417">
    <property type="entry name" value="P-loop_NTPase"/>
</dbReference>
<evidence type="ECO:0000313" key="10">
    <source>
        <dbReference type="Proteomes" id="UP000572268"/>
    </source>
</evidence>
<name>A0A7J6M7B2_PEROL</name>
<dbReference type="OrthoDB" id="30417at2759"/>
<reference evidence="9 10" key="1">
    <citation type="submission" date="2020-04" db="EMBL/GenBank/DDBJ databases">
        <title>Perkinsus olseni comparative genomics.</title>
        <authorList>
            <person name="Bogema D.R."/>
        </authorList>
    </citation>
    <scope>NUCLEOTIDE SEQUENCE [LARGE SCALE GENOMIC DNA]</scope>
    <source>
        <strain evidence="8">ATCC PRA-179</strain>
        <strain evidence="7">ATCC PRA-31</strain>
    </source>
</reference>
<dbReference type="GO" id="GO:0030870">
    <property type="term" value="C:Mre11 complex"/>
    <property type="evidence" value="ECO:0007669"/>
    <property type="project" value="TreeGrafter"/>
</dbReference>
<dbReference type="GO" id="GO:0030145">
    <property type="term" value="F:manganese ion binding"/>
    <property type="evidence" value="ECO:0007669"/>
    <property type="project" value="InterPro"/>
</dbReference>
<dbReference type="SMART" id="SM00129">
    <property type="entry name" value="KISc"/>
    <property type="match status" value="1"/>
</dbReference>
<dbReference type="GO" id="GO:0003777">
    <property type="term" value="F:microtubule motor activity"/>
    <property type="evidence" value="ECO:0007669"/>
    <property type="project" value="InterPro"/>
</dbReference>
<feature type="compositionally biased region" description="Basic and acidic residues" evidence="5">
    <location>
        <begin position="1477"/>
        <end position="1488"/>
    </location>
</feature>
<gene>
    <name evidence="7" type="primary">MRE11A</name>
    <name evidence="7" type="ORF">FOL46_002520</name>
    <name evidence="8" type="ORF">FOZ61_006690</name>
</gene>
<evidence type="ECO:0000256" key="2">
    <source>
        <dbReference type="ARBA" id="ARBA00022801"/>
    </source>
</evidence>
<dbReference type="EMBL" id="JABAHT010000039">
    <property type="protein sequence ID" value="KAF4668288.1"/>
    <property type="molecule type" value="Genomic_DNA"/>
</dbReference>
<dbReference type="GO" id="GO:0007095">
    <property type="term" value="P:mitotic G2 DNA damage checkpoint signaling"/>
    <property type="evidence" value="ECO:0007669"/>
    <property type="project" value="TreeGrafter"/>
</dbReference>
<evidence type="ECO:0000313" key="8">
    <source>
        <dbReference type="EMBL" id="KAF4668288.1"/>
    </source>
</evidence>
<dbReference type="PROSITE" id="PS00411">
    <property type="entry name" value="KINESIN_MOTOR_1"/>
    <property type="match status" value="1"/>
</dbReference>
<evidence type="ECO:0000256" key="3">
    <source>
        <dbReference type="ARBA" id="ARBA00022840"/>
    </source>
</evidence>
<dbReference type="Gene3D" id="2.60.200.20">
    <property type="match status" value="1"/>
</dbReference>
<dbReference type="Gene3D" id="3.60.21.10">
    <property type="match status" value="1"/>
</dbReference>
<dbReference type="PANTHER" id="PTHR10139:SF1">
    <property type="entry name" value="DOUBLE-STRAND BREAK REPAIR PROTEIN MRE11"/>
    <property type="match status" value="1"/>
</dbReference>
<evidence type="ECO:0000259" key="6">
    <source>
        <dbReference type="PROSITE" id="PS50067"/>
    </source>
</evidence>
<dbReference type="Gene3D" id="3.40.850.10">
    <property type="entry name" value="Kinesin motor domain"/>
    <property type="match status" value="1"/>
</dbReference>
<dbReference type="InterPro" id="IPR038487">
    <property type="entry name" value="Mre11_capping_dom"/>
</dbReference>
<dbReference type="GO" id="GO:0097552">
    <property type="term" value="P:mitochondrial double-strand break repair via homologous recombination"/>
    <property type="evidence" value="ECO:0007669"/>
    <property type="project" value="TreeGrafter"/>
</dbReference>
<dbReference type="SUPFAM" id="SSF52540">
    <property type="entry name" value="P-loop containing nucleoside triphosphate hydrolases"/>
    <property type="match status" value="1"/>
</dbReference>
<feature type="region of interest" description="Disordered" evidence="5">
    <location>
        <begin position="843"/>
        <end position="886"/>
    </location>
</feature>
<dbReference type="GO" id="GO:0008017">
    <property type="term" value="F:microtubule binding"/>
    <property type="evidence" value="ECO:0007669"/>
    <property type="project" value="InterPro"/>
</dbReference>
<keyword evidence="2" id="KW-0378">Hydrolase</keyword>
<feature type="compositionally biased region" description="Basic and acidic residues" evidence="5">
    <location>
        <begin position="474"/>
        <end position="488"/>
    </location>
</feature>
<dbReference type="SMART" id="SM01347">
    <property type="entry name" value="Mre11_DNA_bind"/>
    <property type="match status" value="1"/>
</dbReference>
<dbReference type="GO" id="GO:0007018">
    <property type="term" value="P:microtubule-based movement"/>
    <property type="evidence" value="ECO:0007669"/>
    <property type="project" value="InterPro"/>
</dbReference>
<dbReference type="GO" id="GO:0000723">
    <property type="term" value="P:telomere maintenance"/>
    <property type="evidence" value="ECO:0007669"/>
    <property type="project" value="TreeGrafter"/>
</dbReference>
<dbReference type="InterPro" id="IPR029052">
    <property type="entry name" value="Metallo-depent_PP-like"/>
</dbReference>
<dbReference type="PANTHER" id="PTHR10139">
    <property type="entry name" value="DOUBLE-STRAND BREAK REPAIR PROTEIN MRE11"/>
    <property type="match status" value="1"/>
</dbReference>
<dbReference type="InterPro" id="IPR007281">
    <property type="entry name" value="Mre11_DNA-bd"/>
</dbReference>
<dbReference type="Pfam" id="PF04152">
    <property type="entry name" value="Mre11_DNA_bind"/>
    <property type="match status" value="1"/>
</dbReference>
<evidence type="ECO:0000313" key="9">
    <source>
        <dbReference type="Proteomes" id="UP000570595"/>
    </source>
</evidence>
<dbReference type="InterPro" id="IPR004843">
    <property type="entry name" value="Calcineurin-like_PHP"/>
</dbReference>
<feature type="compositionally biased region" description="Low complexity" evidence="5">
    <location>
        <begin position="1509"/>
        <end position="1528"/>
    </location>
</feature>
<dbReference type="PROSITE" id="PS50067">
    <property type="entry name" value="KINESIN_MOTOR_2"/>
    <property type="match status" value="1"/>
</dbReference>
<dbReference type="Pfam" id="PF00225">
    <property type="entry name" value="Kinesin"/>
    <property type="match status" value="1"/>
</dbReference>
<dbReference type="GO" id="GO:0042138">
    <property type="term" value="P:meiotic DNA double-strand break formation"/>
    <property type="evidence" value="ECO:0007669"/>
    <property type="project" value="TreeGrafter"/>
</dbReference>
<evidence type="ECO:0000256" key="1">
    <source>
        <dbReference type="ARBA" id="ARBA00022741"/>
    </source>
</evidence>